<dbReference type="EMBL" id="CAJOBC010084636">
    <property type="protein sequence ID" value="CAF4319976.1"/>
    <property type="molecule type" value="Genomic_DNA"/>
</dbReference>
<gene>
    <name evidence="2" type="ORF">GPM918_LOCUS34514</name>
    <name evidence="3" type="ORF">SRO942_LOCUS35214</name>
</gene>
<accession>A0A815P764</accession>
<dbReference type="AlphaFoldDB" id="A0A815P764"/>
<evidence type="ECO:0000313" key="2">
    <source>
        <dbReference type="EMBL" id="CAF1445039.1"/>
    </source>
</evidence>
<feature type="compositionally biased region" description="Polar residues" evidence="1">
    <location>
        <begin position="7"/>
        <end position="22"/>
    </location>
</feature>
<dbReference type="Proteomes" id="UP000681722">
    <property type="component" value="Unassembled WGS sequence"/>
</dbReference>
<proteinExistence type="predicted"/>
<feature type="region of interest" description="Disordered" evidence="1">
    <location>
        <begin position="1"/>
        <end position="30"/>
    </location>
</feature>
<comment type="caution">
    <text evidence="2">The sequence shown here is derived from an EMBL/GenBank/DDBJ whole genome shotgun (WGS) entry which is preliminary data.</text>
</comment>
<reference evidence="2" key="1">
    <citation type="submission" date="2021-02" db="EMBL/GenBank/DDBJ databases">
        <authorList>
            <person name="Nowell W R."/>
        </authorList>
    </citation>
    <scope>NUCLEOTIDE SEQUENCE</scope>
</reference>
<name>A0A815P764_9BILA</name>
<protein>
    <submittedName>
        <fullName evidence="2">Uncharacterized protein</fullName>
    </submittedName>
</protein>
<dbReference type="Proteomes" id="UP000663829">
    <property type="component" value="Unassembled WGS sequence"/>
</dbReference>
<evidence type="ECO:0000313" key="4">
    <source>
        <dbReference type="Proteomes" id="UP000663829"/>
    </source>
</evidence>
<organism evidence="2 4">
    <name type="scientific">Didymodactylos carnosus</name>
    <dbReference type="NCBI Taxonomy" id="1234261"/>
    <lineage>
        <taxon>Eukaryota</taxon>
        <taxon>Metazoa</taxon>
        <taxon>Spiralia</taxon>
        <taxon>Gnathifera</taxon>
        <taxon>Rotifera</taxon>
        <taxon>Eurotatoria</taxon>
        <taxon>Bdelloidea</taxon>
        <taxon>Philodinida</taxon>
        <taxon>Philodinidae</taxon>
        <taxon>Didymodactylos</taxon>
    </lineage>
</organism>
<keyword evidence="4" id="KW-1185">Reference proteome</keyword>
<dbReference type="EMBL" id="CAJNOQ010019192">
    <property type="protein sequence ID" value="CAF1445039.1"/>
    <property type="molecule type" value="Genomic_DNA"/>
</dbReference>
<sequence>MVLTRLQIKNAQLDPSGTSTTDNDVENSQDDNLKMYDESELAQNVQNNLVNYQQQQSNNEPHIEHQQDREIPLELMCNLIIPFIERP</sequence>
<evidence type="ECO:0000256" key="1">
    <source>
        <dbReference type="SAM" id="MobiDB-lite"/>
    </source>
</evidence>
<evidence type="ECO:0000313" key="3">
    <source>
        <dbReference type="EMBL" id="CAF4319976.1"/>
    </source>
</evidence>